<evidence type="ECO:0000313" key="4">
    <source>
        <dbReference type="EMBL" id="CAG9773405.1"/>
    </source>
</evidence>
<dbReference type="InterPro" id="IPR044822">
    <property type="entry name" value="Myb_DNA-bind_4"/>
</dbReference>
<dbReference type="OrthoDB" id="6346437at2759"/>
<feature type="coiled-coil region" evidence="1">
    <location>
        <begin position="258"/>
        <end position="302"/>
    </location>
</feature>
<proteinExistence type="predicted"/>
<dbReference type="PANTHER" id="PTHR47595">
    <property type="entry name" value="HEAT SHOCK 70 KDA PROTEIN 14"/>
    <property type="match status" value="1"/>
</dbReference>
<feature type="region of interest" description="Disordered" evidence="2">
    <location>
        <begin position="205"/>
        <end position="242"/>
    </location>
</feature>
<accession>A0A9N9MZA3</accession>
<organism evidence="4 5">
    <name type="scientific">Ceutorhynchus assimilis</name>
    <name type="common">cabbage seed weevil</name>
    <dbReference type="NCBI Taxonomy" id="467358"/>
    <lineage>
        <taxon>Eukaryota</taxon>
        <taxon>Metazoa</taxon>
        <taxon>Ecdysozoa</taxon>
        <taxon>Arthropoda</taxon>
        <taxon>Hexapoda</taxon>
        <taxon>Insecta</taxon>
        <taxon>Pterygota</taxon>
        <taxon>Neoptera</taxon>
        <taxon>Endopterygota</taxon>
        <taxon>Coleoptera</taxon>
        <taxon>Polyphaga</taxon>
        <taxon>Cucujiformia</taxon>
        <taxon>Curculionidae</taxon>
        <taxon>Ceutorhynchinae</taxon>
        <taxon>Ceutorhynchus</taxon>
    </lineage>
</organism>
<gene>
    <name evidence="4" type="ORF">CEUTPL_LOCUS13796</name>
</gene>
<feature type="domain" description="Myb/SANT-like DNA-binding" evidence="3">
    <location>
        <begin position="93"/>
        <end position="181"/>
    </location>
</feature>
<feature type="region of interest" description="Disordered" evidence="2">
    <location>
        <begin position="48"/>
        <end position="67"/>
    </location>
</feature>
<name>A0A9N9MZA3_9CUCU</name>
<dbReference type="PANTHER" id="PTHR47595:SF1">
    <property type="entry name" value="MYB_SANT-LIKE DNA-BINDING DOMAIN-CONTAINING PROTEIN"/>
    <property type="match status" value="1"/>
</dbReference>
<dbReference type="Proteomes" id="UP001152799">
    <property type="component" value="Chromosome 9"/>
</dbReference>
<keyword evidence="5" id="KW-1185">Reference proteome</keyword>
<dbReference type="Gene3D" id="1.10.10.60">
    <property type="entry name" value="Homeodomain-like"/>
    <property type="match status" value="1"/>
</dbReference>
<keyword evidence="1" id="KW-0175">Coiled coil</keyword>
<sequence>MNSLQLCCDGNYFNVMVDDETYLELINDPNKLSSYAEQVRDIMTNNESISESDINLPGPSTSTSDLTSDGNFSELIRGPSTSTGTTNTENVFKWTQSLTLMLIDLRLKKEKDFNRPICKKKKLWEQIACEIKTKTGKFVTSEMCDIKYRNLLSTYKINKKKSQQSGEGCISWEFYKMFDEILGCKSNILPHREVLGSVDSISEASTVNETDATESETEEKGLNGGPQPLVENLKNNRERNKKRKRSIDIGEYLFQKQIEDKEKRLEKEKGKDERWKEKRALKAREIEAIEKLAEAIAKQKKD</sequence>
<dbReference type="AlphaFoldDB" id="A0A9N9MZA3"/>
<evidence type="ECO:0000256" key="2">
    <source>
        <dbReference type="SAM" id="MobiDB-lite"/>
    </source>
</evidence>
<evidence type="ECO:0000259" key="3">
    <source>
        <dbReference type="Pfam" id="PF13837"/>
    </source>
</evidence>
<dbReference type="Pfam" id="PF13837">
    <property type="entry name" value="Myb_DNA-bind_4"/>
    <property type="match status" value="1"/>
</dbReference>
<evidence type="ECO:0000256" key="1">
    <source>
        <dbReference type="SAM" id="Coils"/>
    </source>
</evidence>
<evidence type="ECO:0000313" key="5">
    <source>
        <dbReference type="Proteomes" id="UP001152799"/>
    </source>
</evidence>
<dbReference type="EMBL" id="OU892285">
    <property type="protein sequence ID" value="CAG9773405.1"/>
    <property type="molecule type" value="Genomic_DNA"/>
</dbReference>
<reference evidence="4" key="1">
    <citation type="submission" date="2022-01" db="EMBL/GenBank/DDBJ databases">
        <authorList>
            <person name="King R."/>
        </authorList>
    </citation>
    <scope>NUCLEOTIDE SEQUENCE</scope>
</reference>
<protein>
    <recommendedName>
        <fullName evidence="3">Myb/SANT-like DNA-binding domain-containing protein</fullName>
    </recommendedName>
</protein>